<protein>
    <submittedName>
        <fullName evidence="1">Uncharacterized protein</fullName>
    </submittedName>
</protein>
<comment type="caution">
    <text evidence="1">The sequence shown here is derived from an EMBL/GenBank/DDBJ whole genome shotgun (WGS) entry which is preliminary data.</text>
</comment>
<dbReference type="eggNOG" id="ENOG5031R7C">
    <property type="taxonomic scope" value="Bacteria"/>
</dbReference>
<name>F7NL12_9FIRM</name>
<gene>
    <name evidence="1" type="ORF">ALO_13922</name>
</gene>
<dbReference type="InterPro" id="IPR015943">
    <property type="entry name" value="WD40/YVTN_repeat-like_dom_sf"/>
</dbReference>
<dbReference type="EMBL" id="AFGF01000125">
    <property type="protein sequence ID" value="EGO63268.1"/>
    <property type="molecule type" value="Genomic_DNA"/>
</dbReference>
<dbReference type="Gene3D" id="2.130.10.10">
    <property type="entry name" value="YVTN repeat-like/Quinoprotein amine dehydrogenase"/>
    <property type="match status" value="1"/>
</dbReference>
<sequence>MVETPYSLLLIDTGGSNVFLADGPSGQVIREWPFPKEYTPLDIILRDGAKQAYILAAAEEDSALFQLDIASESFARLPVALPTTVAFALSPISETAYLVNREGSLHSLNLSDHRLCRIGQADSKAVCTGLAADQNYLYSIWRHETGGLLATFTHSGRLMGESLLPGIPTHLALSNKHLLIPFTASQSGCEGVFLLPSGKPENHPTAITLHCCREAPIFKLYPCFAALSPDETTSYIVCEDSATVCIIDIAKACITGSIPVGRSLSSIALTPGGQLAVGGSHMFADLSLIDLVNERLLSITDCNRELFGKVVVVP</sequence>
<keyword evidence="2" id="KW-1185">Reference proteome</keyword>
<organism evidence="1 2">
    <name type="scientific">Acetonema longum DSM 6540</name>
    <dbReference type="NCBI Taxonomy" id="1009370"/>
    <lineage>
        <taxon>Bacteria</taxon>
        <taxon>Bacillati</taxon>
        <taxon>Bacillota</taxon>
        <taxon>Negativicutes</taxon>
        <taxon>Acetonemataceae</taxon>
        <taxon>Acetonema</taxon>
    </lineage>
</organism>
<dbReference type="AlphaFoldDB" id="F7NL12"/>
<dbReference type="Proteomes" id="UP000003240">
    <property type="component" value="Unassembled WGS sequence"/>
</dbReference>
<dbReference type="OrthoDB" id="1633742at2"/>
<dbReference type="InterPro" id="IPR011044">
    <property type="entry name" value="Quino_amine_DH_bsu"/>
</dbReference>
<reference evidence="1 2" key="1">
    <citation type="journal article" date="2011" name="EMBO J.">
        <title>Structural diversity of bacterial flagellar motors.</title>
        <authorList>
            <person name="Chen S."/>
            <person name="Beeby M."/>
            <person name="Murphy G.E."/>
            <person name="Leadbetter J.R."/>
            <person name="Hendrixson D.R."/>
            <person name="Briegel A."/>
            <person name="Li Z."/>
            <person name="Shi J."/>
            <person name="Tocheva E.I."/>
            <person name="Muller A."/>
            <person name="Dobro M.J."/>
            <person name="Jensen G.J."/>
        </authorList>
    </citation>
    <scope>NUCLEOTIDE SEQUENCE [LARGE SCALE GENOMIC DNA]</scope>
    <source>
        <strain evidence="1 2">DSM 6540</strain>
    </source>
</reference>
<proteinExistence type="predicted"/>
<dbReference type="RefSeq" id="WP_004096775.1">
    <property type="nucleotide sequence ID" value="NZ_AFGF01000125.1"/>
</dbReference>
<dbReference type="STRING" id="1009370.ALO_13922"/>
<evidence type="ECO:0000313" key="2">
    <source>
        <dbReference type="Proteomes" id="UP000003240"/>
    </source>
</evidence>
<accession>F7NL12</accession>
<evidence type="ECO:0000313" key="1">
    <source>
        <dbReference type="EMBL" id="EGO63268.1"/>
    </source>
</evidence>
<dbReference type="SUPFAM" id="SSF50969">
    <property type="entry name" value="YVTN repeat-like/Quinoprotein amine dehydrogenase"/>
    <property type="match status" value="1"/>
</dbReference>